<proteinExistence type="predicted"/>
<dbReference type="Proteomes" id="UP000176349">
    <property type="component" value="Unassembled WGS sequence"/>
</dbReference>
<evidence type="ECO:0000313" key="2">
    <source>
        <dbReference type="EMBL" id="OGY96850.1"/>
    </source>
</evidence>
<reference evidence="2 3" key="1">
    <citation type="journal article" date="2016" name="Nat. Commun.">
        <title>Thousands of microbial genomes shed light on interconnected biogeochemical processes in an aquifer system.</title>
        <authorList>
            <person name="Anantharaman K."/>
            <person name="Brown C.T."/>
            <person name="Hug L.A."/>
            <person name="Sharon I."/>
            <person name="Castelle C.J."/>
            <person name="Probst A.J."/>
            <person name="Thomas B.C."/>
            <person name="Singh A."/>
            <person name="Wilkins M.J."/>
            <person name="Karaoz U."/>
            <person name="Brodie E.L."/>
            <person name="Williams K.H."/>
            <person name="Hubbard S.S."/>
            <person name="Banfield J.F."/>
        </authorList>
    </citation>
    <scope>NUCLEOTIDE SEQUENCE [LARGE SCALE GENOMIC DNA]</scope>
</reference>
<dbReference type="EMBL" id="MHKV01000032">
    <property type="protein sequence ID" value="OGY96850.1"/>
    <property type="molecule type" value="Genomic_DNA"/>
</dbReference>
<keyword evidence="1" id="KW-0812">Transmembrane</keyword>
<comment type="caution">
    <text evidence="2">The sequence shown here is derived from an EMBL/GenBank/DDBJ whole genome shotgun (WGS) entry which is preliminary data.</text>
</comment>
<sequence>MENKNKMMWVWVVVGALVVAGLWWYAYYQPWYQAPGAQPQAAEPLSGGDTTADITEDFNAVDLGDIDKDLQQLDADIEQL</sequence>
<feature type="transmembrane region" description="Helical" evidence="1">
    <location>
        <begin position="7"/>
        <end position="26"/>
    </location>
</feature>
<name>A0A1G2C856_9BACT</name>
<evidence type="ECO:0000313" key="3">
    <source>
        <dbReference type="Proteomes" id="UP000176349"/>
    </source>
</evidence>
<evidence type="ECO:0000256" key="1">
    <source>
        <dbReference type="SAM" id="Phobius"/>
    </source>
</evidence>
<keyword evidence="1" id="KW-1133">Transmembrane helix</keyword>
<dbReference type="AlphaFoldDB" id="A0A1G2C856"/>
<keyword evidence="1" id="KW-0472">Membrane</keyword>
<protein>
    <submittedName>
        <fullName evidence="2">Uncharacterized protein</fullName>
    </submittedName>
</protein>
<accession>A0A1G2C856</accession>
<organism evidence="2 3">
    <name type="scientific">Candidatus Liptonbacteria bacterium GWC1_60_9</name>
    <dbReference type="NCBI Taxonomy" id="1798645"/>
    <lineage>
        <taxon>Bacteria</taxon>
        <taxon>Candidatus Liptoniibacteriota</taxon>
    </lineage>
</organism>
<gene>
    <name evidence="2" type="ORF">A2128_01160</name>
</gene>